<evidence type="ECO:0000313" key="11">
    <source>
        <dbReference type="Proteomes" id="UP000008544"/>
    </source>
</evidence>
<dbReference type="STRING" id="477974.Daud_0279"/>
<dbReference type="AlphaFoldDB" id="B1I126"/>
<keyword evidence="7" id="KW-0411">Iron-sulfur</keyword>
<evidence type="ECO:0000256" key="5">
    <source>
        <dbReference type="ARBA" id="ARBA00023002"/>
    </source>
</evidence>
<keyword evidence="4" id="KW-0479">Metal-binding</keyword>
<dbReference type="SMART" id="SM00790">
    <property type="entry name" value="AFOR_N"/>
    <property type="match status" value="1"/>
</dbReference>
<dbReference type="OrthoDB" id="9763894at2"/>
<evidence type="ECO:0000313" key="10">
    <source>
        <dbReference type="EMBL" id="ACA58840.1"/>
    </source>
</evidence>
<keyword evidence="6" id="KW-0408">Iron</keyword>
<evidence type="ECO:0000256" key="7">
    <source>
        <dbReference type="ARBA" id="ARBA00023014"/>
    </source>
</evidence>
<reference evidence="10 11" key="2">
    <citation type="journal article" date="2008" name="Science">
        <title>Environmental genomics reveals a single-species ecosystem deep within Earth.</title>
        <authorList>
            <person name="Chivian D."/>
            <person name="Brodie E.L."/>
            <person name="Alm E.J."/>
            <person name="Culley D.E."/>
            <person name="Dehal P.S."/>
            <person name="Desantis T.Z."/>
            <person name="Gihring T.M."/>
            <person name="Lapidus A."/>
            <person name="Lin L.H."/>
            <person name="Lowry S.R."/>
            <person name="Moser D.P."/>
            <person name="Richardson P.M."/>
            <person name="Southam G."/>
            <person name="Wanger G."/>
            <person name="Pratt L.M."/>
            <person name="Andersen G.L."/>
            <person name="Hazen T.C."/>
            <person name="Brockman F.J."/>
            <person name="Arkin A.P."/>
            <person name="Onstott T.C."/>
        </authorList>
    </citation>
    <scope>NUCLEOTIDE SEQUENCE [LARGE SCALE GENOMIC DNA]</scope>
    <source>
        <strain evidence="10 11">MP104C</strain>
    </source>
</reference>
<comment type="cofactor">
    <cofactor evidence="1">
        <name>[4Fe-4S] cluster</name>
        <dbReference type="ChEBI" id="CHEBI:49883"/>
    </cofactor>
</comment>
<dbReference type="Pfam" id="PF02730">
    <property type="entry name" value="AFOR_N"/>
    <property type="match status" value="1"/>
</dbReference>
<reference evidence="11" key="1">
    <citation type="submission" date="2007-10" db="EMBL/GenBank/DDBJ databases">
        <title>Complete sequence of chromosome of Desulforudis audaxviator MP104C.</title>
        <authorList>
            <person name="Copeland A."/>
            <person name="Lucas S."/>
            <person name="Lapidus A."/>
            <person name="Barry K."/>
            <person name="Glavina del Rio T."/>
            <person name="Dalin E."/>
            <person name="Tice H."/>
            <person name="Bruce D."/>
            <person name="Pitluck S."/>
            <person name="Lowry S.R."/>
            <person name="Larimer F."/>
            <person name="Land M.L."/>
            <person name="Hauser L."/>
            <person name="Kyrpides N."/>
            <person name="Ivanova N.N."/>
            <person name="Richardson P."/>
        </authorList>
    </citation>
    <scope>NUCLEOTIDE SEQUENCE [LARGE SCALE GENOMIC DNA]</scope>
    <source>
        <strain evidence="11">MP104C</strain>
    </source>
</reference>
<dbReference type="Proteomes" id="UP000008544">
    <property type="component" value="Chromosome"/>
</dbReference>
<evidence type="ECO:0000256" key="2">
    <source>
        <dbReference type="ARBA" id="ARBA00011032"/>
    </source>
</evidence>
<dbReference type="Gene3D" id="1.10.599.10">
    <property type="entry name" value="Aldehyde Ferredoxin Oxidoreductase Protein, subunit A, domain 3"/>
    <property type="match status" value="1"/>
</dbReference>
<dbReference type="InterPro" id="IPR013984">
    <property type="entry name" value="Ald_Fedxn_OxRdtase_dom2"/>
</dbReference>
<dbReference type="PANTHER" id="PTHR30038:SF0">
    <property type="entry name" value="TUNGSTEN-CONTAINING ALDEHYDE FERREDOXIN OXIDOREDUCTASE"/>
    <property type="match status" value="1"/>
</dbReference>
<evidence type="ECO:0000256" key="3">
    <source>
        <dbReference type="ARBA" id="ARBA00022485"/>
    </source>
</evidence>
<dbReference type="SUPFAM" id="SSF56228">
    <property type="entry name" value="Aldehyde ferredoxin oxidoreductase, N-terminal domain"/>
    <property type="match status" value="1"/>
</dbReference>
<gene>
    <name evidence="10" type="ordered locus">Daud_0279</name>
</gene>
<name>B1I126_DESAP</name>
<comment type="cofactor">
    <cofactor evidence="8">
        <name>tungstopterin</name>
        <dbReference type="ChEBI" id="CHEBI:30402"/>
    </cofactor>
</comment>
<dbReference type="PANTHER" id="PTHR30038">
    <property type="entry name" value="ALDEHYDE FERREDOXIN OXIDOREDUCTASE"/>
    <property type="match status" value="1"/>
</dbReference>
<comment type="similarity">
    <text evidence="2">Belongs to the AOR/FOR family.</text>
</comment>
<dbReference type="Pfam" id="PF01314">
    <property type="entry name" value="AFOR_C"/>
    <property type="match status" value="1"/>
</dbReference>
<organism evidence="10 11">
    <name type="scientific">Desulforudis audaxviator (strain MP104C)</name>
    <dbReference type="NCBI Taxonomy" id="477974"/>
    <lineage>
        <taxon>Bacteria</taxon>
        <taxon>Bacillati</taxon>
        <taxon>Bacillota</taxon>
        <taxon>Clostridia</taxon>
        <taxon>Thermoanaerobacterales</taxon>
        <taxon>Candidatus Desulforudaceae</taxon>
        <taxon>Candidatus Desulforudis</taxon>
    </lineage>
</organism>
<protein>
    <submittedName>
        <fullName evidence="10">Aldehyde ferredoxin oxidoreductase</fullName>
        <ecNumber evidence="10">1.2.7.5</ecNumber>
    </submittedName>
</protein>
<dbReference type="GO" id="GO:0009055">
    <property type="term" value="F:electron transfer activity"/>
    <property type="evidence" value="ECO:0007669"/>
    <property type="project" value="InterPro"/>
</dbReference>
<evidence type="ECO:0000256" key="6">
    <source>
        <dbReference type="ARBA" id="ARBA00023004"/>
    </source>
</evidence>
<dbReference type="KEGG" id="dau:Daud_0279"/>
<dbReference type="SUPFAM" id="SSF48310">
    <property type="entry name" value="Aldehyde ferredoxin oxidoreductase, C-terminal domains"/>
    <property type="match status" value="1"/>
</dbReference>
<dbReference type="GO" id="GO:0033726">
    <property type="term" value="F:aldehyde ferredoxin oxidoreductase activity"/>
    <property type="evidence" value="ECO:0007669"/>
    <property type="project" value="UniProtKB-EC"/>
</dbReference>
<dbReference type="GO" id="GO:0046872">
    <property type="term" value="F:metal ion binding"/>
    <property type="evidence" value="ECO:0007669"/>
    <property type="project" value="UniProtKB-KW"/>
</dbReference>
<dbReference type="EMBL" id="CP000860">
    <property type="protein sequence ID" value="ACA58840.1"/>
    <property type="molecule type" value="Genomic_DNA"/>
</dbReference>
<dbReference type="InterPro" id="IPR013985">
    <property type="entry name" value="Ald_Fedxn_OxRdtase_dom3"/>
</dbReference>
<dbReference type="RefSeq" id="WP_012301432.1">
    <property type="nucleotide sequence ID" value="NC_010424.1"/>
</dbReference>
<feature type="domain" description="Aldehyde ferredoxin oxidoreductase N-terminal" evidence="9">
    <location>
        <begin position="1"/>
        <end position="207"/>
    </location>
</feature>
<dbReference type="InterPro" id="IPR013983">
    <property type="entry name" value="Ald_Fedxn_OxRdtase_N"/>
</dbReference>
<proteinExistence type="inferred from homology"/>
<evidence type="ECO:0000256" key="8">
    <source>
        <dbReference type="ARBA" id="ARBA00049934"/>
    </source>
</evidence>
<dbReference type="GO" id="GO:0051539">
    <property type="term" value="F:4 iron, 4 sulfur cluster binding"/>
    <property type="evidence" value="ECO:0007669"/>
    <property type="project" value="UniProtKB-KW"/>
</dbReference>
<dbReference type="eggNOG" id="COG2414">
    <property type="taxonomic scope" value="Bacteria"/>
</dbReference>
<evidence type="ECO:0000256" key="4">
    <source>
        <dbReference type="ARBA" id="ARBA00022723"/>
    </source>
</evidence>
<accession>B1I126</accession>
<dbReference type="HOGENOM" id="CLU_020364_1_0_9"/>
<keyword evidence="11" id="KW-1185">Reference proteome</keyword>
<dbReference type="Gene3D" id="3.60.9.10">
    <property type="entry name" value="Aldehyde ferredoxin oxidoreductase, N-terminal domain"/>
    <property type="match status" value="1"/>
</dbReference>
<evidence type="ECO:0000256" key="1">
    <source>
        <dbReference type="ARBA" id="ARBA00001966"/>
    </source>
</evidence>
<dbReference type="Gene3D" id="1.10.569.10">
    <property type="entry name" value="Aldehyde Ferredoxin Oxidoreductase Protein, subunit A, domain 2"/>
    <property type="match status" value="1"/>
</dbReference>
<dbReference type="InterPro" id="IPR001203">
    <property type="entry name" value="OxRdtase_Ald_Fedxn_C"/>
</dbReference>
<evidence type="ECO:0000259" key="9">
    <source>
        <dbReference type="SMART" id="SM00790"/>
    </source>
</evidence>
<dbReference type="EC" id="1.2.7.5" evidence="10"/>
<dbReference type="InterPro" id="IPR051919">
    <property type="entry name" value="W-dependent_AOR"/>
</dbReference>
<keyword evidence="5 10" id="KW-0560">Oxidoreductase</keyword>
<dbReference type="InterPro" id="IPR036503">
    <property type="entry name" value="Ald_Fedxn_OxRdtase_N_sf"/>
</dbReference>
<dbReference type="InterPro" id="IPR036021">
    <property type="entry name" value="Tungsten_al_ferr_oxy-like_C"/>
</dbReference>
<sequence>MGKILRVNMSELTVRYEDLPERYLLFGGRALTSALVADEVPPGAHALGENNKLVIAPGLLSGTTAPCSGRLSVGAKSPLTGTIKESNAGGITAQKLASLDIRAIVVEGRPTGEGFHLLVIDENKAELVPAGNLAGMGCYQLNEELWKRYGTKSGVISIGPAGEMRMVLAGVSTNDGEGHPGRYAGRGGLGAVMGAKGLKAIVVRTDKTFDVPVKDREKFKEAARKLAQAIAEHPVTNSALPTYGTAVLINILNEAGGLPTRNFSSGRFEAAARCSGEALAELVQQRGGKGRTGHACHPGCVIRCSNVIPDEKGEVLCAPVEYESTWALGPNCGIADLDQIAMLNRLCNDVGLDTIETGVTLGVLMEAGVLAFGDGEAAINLLDREVRNGTPLGRILGGGAAAAGRLFGLTRVPTVKGQGLPAYDPRAVKGIGVTYATSTMGGDHTAGYAVAANILKVGGFVDPLSPAGQVELSRNLQIATAAVDATGLCLFTAFPLLDIDYALPSVVDMINAQYGVNLTVEDVVNYGKEILKTERVFNEAAGFTKAHDRLPEYMKYEKLAPHGVTFDVPDKELDEVFNF</sequence>
<keyword evidence="3" id="KW-0004">4Fe-4S</keyword>